<dbReference type="InterPro" id="IPR027417">
    <property type="entry name" value="P-loop_NTPase"/>
</dbReference>
<evidence type="ECO:0000259" key="1">
    <source>
        <dbReference type="Pfam" id="PF09818"/>
    </source>
</evidence>
<dbReference type="AlphaFoldDB" id="A0A6B1D459"/>
<comment type="caution">
    <text evidence="4">The sequence shown here is derived from an EMBL/GenBank/DDBJ whole genome shotgun (WGS) entry which is preliminary data.</text>
</comment>
<dbReference type="EMBL" id="VXMH01000023">
    <property type="protein sequence ID" value="MYC94319.1"/>
    <property type="molecule type" value="Genomic_DNA"/>
</dbReference>
<evidence type="ECO:0000259" key="2">
    <source>
        <dbReference type="Pfam" id="PF20446"/>
    </source>
</evidence>
<sequence length="571" mass="62123">MPVEATAEKLRQILERIDGRGYKAYRDIAGVYRFNEFTLAVDSVQPDPFAAPSRLRALIPPEVAQLPGRVYAKDSRSVGVSCFLARAFAERTQERSARRGSGKSGEIRIEAPGQQVLANTAVQIDSDGAVEARFTVGLPAQGRRVLGRQACRMLLEDLPRAVADSLFARSHTAEELWRHAAVNEDADALRAILAERGLIAFVADGSILPRSSGIDDRPMQEQSVIPFSSPESLRASFSLPNAGTVSGMGIPKGVTLIVGGGYHGKSTLLRAIERGVYNHRPGDGRELVISAADLVKIRAEDGRAVSGVDISGFIGDLPLGMSTRRFSSANASGSTSQAAAIVEAMESGADGLLIDEDTAATNFLIRDARMQVLVPKEKEPITPYIDRVRMMYGQYGVSTVMVVGGSGDYLDVADTVIAMETFRPQDVTARARAVAAAHPTGRVTEEGSSFDLYLQRRPRTGSVDPRKGRRESSIRTRDIQTLQFGTETLDLAAVEQIVHRTQTRAIGAALDYARRRYIDGRRALSEILDRVMADIEEEGLDVLDGRRTGGFALFRRHELAAAFNRLRSLRT</sequence>
<gene>
    <name evidence="4" type="ORF">F4X14_05050</name>
</gene>
<dbReference type="Pfam" id="PF20446">
    <property type="entry name" value="ABC_N"/>
    <property type="match status" value="1"/>
</dbReference>
<dbReference type="InterPro" id="IPR049069">
    <property type="entry name" value="MRB1590-like_C"/>
</dbReference>
<dbReference type="InterPro" id="IPR019195">
    <property type="entry name" value="ABC_ATPase_put"/>
</dbReference>
<evidence type="ECO:0000259" key="3">
    <source>
        <dbReference type="Pfam" id="PF21117"/>
    </source>
</evidence>
<name>A0A6B1D459_9CHLR</name>
<organism evidence="4">
    <name type="scientific">Caldilineaceae bacterium SB0661_bin_32</name>
    <dbReference type="NCBI Taxonomy" id="2605255"/>
    <lineage>
        <taxon>Bacteria</taxon>
        <taxon>Bacillati</taxon>
        <taxon>Chloroflexota</taxon>
        <taxon>Caldilineae</taxon>
        <taxon>Caldilineales</taxon>
        <taxon>Caldilineaceae</taxon>
    </lineage>
</organism>
<protein>
    <submittedName>
        <fullName evidence="4">ABC-ATPase domain-containing protein</fullName>
    </submittedName>
</protein>
<feature type="domain" description="ATPase of the ABC class C-terminal" evidence="1">
    <location>
        <begin position="173"/>
        <end position="450"/>
    </location>
</feature>
<dbReference type="PANTHER" id="PTHR38149:SF1">
    <property type="entry name" value="ATPASE"/>
    <property type="match status" value="1"/>
</dbReference>
<dbReference type="PANTHER" id="PTHR38149">
    <property type="entry name" value="ATPASE"/>
    <property type="match status" value="1"/>
</dbReference>
<reference evidence="4" key="1">
    <citation type="submission" date="2019-09" db="EMBL/GenBank/DDBJ databases">
        <title>Characterisation of the sponge microbiome using genome-centric metagenomics.</title>
        <authorList>
            <person name="Engelberts J.P."/>
            <person name="Robbins S.J."/>
            <person name="De Goeij J.M."/>
            <person name="Aranda M."/>
            <person name="Bell S.C."/>
            <person name="Webster N.S."/>
        </authorList>
    </citation>
    <scope>NUCLEOTIDE SEQUENCE</scope>
    <source>
        <strain evidence="4">SB0661_bin_32</strain>
    </source>
</reference>
<evidence type="ECO:0000313" key="4">
    <source>
        <dbReference type="EMBL" id="MYC94319.1"/>
    </source>
</evidence>
<proteinExistence type="predicted"/>
<dbReference type="InterPro" id="IPR046833">
    <property type="entry name" value="ABC_N"/>
</dbReference>
<feature type="domain" description="MRB1590-like C-terminal" evidence="3">
    <location>
        <begin position="474"/>
        <end position="570"/>
    </location>
</feature>
<dbReference type="Pfam" id="PF21117">
    <property type="entry name" value="MRB1590_C"/>
    <property type="match status" value="1"/>
</dbReference>
<dbReference type="Pfam" id="PF09818">
    <property type="entry name" value="ABC_ATPase"/>
    <property type="match status" value="1"/>
</dbReference>
<dbReference type="InterPro" id="IPR046834">
    <property type="entry name" value="ABC_ATPase_C"/>
</dbReference>
<accession>A0A6B1D459</accession>
<feature type="domain" description="ATPase of the ABC class N-terminal" evidence="2">
    <location>
        <begin position="8"/>
        <end position="167"/>
    </location>
</feature>
<dbReference type="SUPFAM" id="SSF52540">
    <property type="entry name" value="P-loop containing nucleoside triphosphate hydrolases"/>
    <property type="match status" value="1"/>
</dbReference>